<dbReference type="RefSeq" id="XP_022333933.1">
    <property type="nucleotide sequence ID" value="XM_022478225.1"/>
</dbReference>
<gene>
    <name evidence="3" type="primary">LOC111130936</name>
</gene>
<proteinExistence type="predicted"/>
<accession>A0A8B8E2B3</accession>
<dbReference type="Pfam" id="PF15874">
    <property type="entry name" value="Il2rg"/>
    <property type="match status" value="1"/>
</dbReference>
<protein>
    <submittedName>
        <fullName evidence="3">Uncharacterized protein CXorf65 homolog</fullName>
    </submittedName>
</protein>
<evidence type="ECO:0000313" key="2">
    <source>
        <dbReference type="Proteomes" id="UP000694844"/>
    </source>
</evidence>
<dbReference type="PANTHER" id="PTHR33887">
    <property type="entry name" value="PB1 DOMAIN-CONTAINING PROTEIN"/>
    <property type="match status" value="1"/>
</dbReference>
<dbReference type="InterPro" id="IPR039471">
    <property type="entry name" value="CXorf65-like"/>
</dbReference>
<dbReference type="KEGG" id="cvn:111130936"/>
<feature type="region of interest" description="Disordered" evidence="1">
    <location>
        <begin position="112"/>
        <end position="153"/>
    </location>
</feature>
<sequence length="153" mass="17542">MFVTVKYGDEQARLFNANCRNEVLLQAIKKRCECHREDVVELSDEKGVVKHLRNFPYDYGTDHLKERETLILLKVDGNSFADENESMMGDRLTFIPLLTGMDGNQEFMELINPRPQSRKSSARDDERRVKQNKAAKPPPPTKRQSSKSGGKKS</sequence>
<dbReference type="Proteomes" id="UP000694844">
    <property type="component" value="Chromosome 4"/>
</dbReference>
<dbReference type="OrthoDB" id="2109241at2759"/>
<keyword evidence="2" id="KW-1185">Reference proteome</keyword>
<evidence type="ECO:0000256" key="1">
    <source>
        <dbReference type="SAM" id="MobiDB-lite"/>
    </source>
</evidence>
<dbReference type="GeneID" id="111130936"/>
<organism evidence="2 3">
    <name type="scientific">Crassostrea virginica</name>
    <name type="common">Eastern oyster</name>
    <dbReference type="NCBI Taxonomy" id="6565"/>
    <lineage>
        <taxon>Eukaryota</taxon>
        <taxon>Metazoa</taxon>
        <taxon>Spiralia</taxon>
        <taxon>Lophotrochozoa</taxon>
        <taxon>Mollusca</taxon>
        <taxon>Bivalvia</taxon>
        <taxon>Autobranchia</taxon>
        <taxon>Pteriomorphia</taxon>
        <taxon>Ostreida</taxon>
        <taxon>Ostreoidea</taxon>
        <taxon>Ostreidae</taxon>
        <taxon>Crassostrea</taxon>
    </lineage>
</organism>
<dbReference type="PANTHER" id="PTHR33887:SF5">
    <property type="entry name" value="PB1 DOMAIN-CONTAINING PROTEIN"/>
    <property type="match status" value="1"/>
</dbReference>
<evidence type="ECO:0000313" key="3">
    <source>
        <dbReference type="RefSeq" id="XP_022333933.1"/>
    </source>
</evidence>
<reference evidence="3" key="1">
    <citation type="submission" date="2025-08" db="UniProtKB">
        <authorList>
            <consortium name="RefSeq"/>
        </authorList>
    </citation>
    <scope>IDENTIFICATION</scope>
    <source>
        <tissue evidence="3">Whole sample</tissue>
    </source>
</reference>
<name>A0A8B8E2B3_CRAVI</name>
<dbReference type="AlphaFoldDB" id="A0A8B8E2B3"/>